<organism evidence="1">
    <name type="scientific">viral metagenome</name>
    <dbReference type="NCBI Taxonomy" id="1070528"/>
    <lineage>
        <taxon>unclassified sequences</taxon>
        <taxon>metagenomes</taxon>
        <taxon>organismal metagenomes</taxon>
    </lineage>
</organism>
<reference evidence="1" key="1">
    <citation type="journal article" date="2020" name="Nature">
        <title>Giant virus diversity and host interactions through global metagenomics.</title>
        <authorList>
            <person name="Schulz F."/>
            <person name="Roux S."/>
            <person name="Paez-Espino D."/>
            <person name="Jungbluth S."/>
            <person name="Walsh D.A."/>
            <person name="Denef V.J."/>
            <person name="McMahon K.D."/>
            <person name="Konstantinidis K.T."/>
            <person name="Eloe-Fadrosh E.A."/>
            <person name="Kyrpides N.C."/>
            <person name="Woyke T."/>
        </authorList>
    </citation>
    <scope>NUCLEOTIDE SEQUENCE</scope>
    <source>
        <strain evidence="1">GVMAG-S-ERX555967-131</strain>
    </source>
</reference>
<proteinExistence type="predicted"/>
<sequence length="136" mass="15853">MWLLLLLCTMIMCSTFIIKKECFENPKIDMNDQRTIGQKYRPENGLAVLNLLLEKLGKDYYCVYVIKIKRQGAYIKMRTFIQNIKSLAVLEYEILGKIPMRKKGCHKLISYNIVNADENDINGGDINNGMYHKLKK</sequence>
<name>A0A6C0FD23_9ZZZZ</name>
<protein>
    <submittedName>
        <fullName evidence="1">Uncharacterized protein</fullName>
    </submittedName>
</protein>
<dbReference type="EMBL" id="MN738789">
    <property type="protein sequence ID" value="QHT37075.1"/>
    <property type="molecule type" value="Genomic_DNA"/>
</dbReference>
<dbReference type="AlphaFoldDB" id="A0A6C0FD23"/>
<accession>A0A6C0FD23</accession>
<evidence type="ECO:0000313" key="1">
    <source>
        <dbReference type="EMBL" id="QHT37075.1"/>
    </source>
</evidence>